<dbReference type="Gene3D" id="3.40.50.720">
    <property type="entry name" value="NAD(P)-binding Rossmann-like Domain"/>
    <property type="match status" value="1"/>
</dbReference>
<comment type="caution">
    <text evidence="1">The sequence shown here is derived from an EMBL/GenBank/DDBJ whole genome shotgun (WGS) entry which is preliminary data.</text>
</comment>
<dbReference type="Proteomes" id="UP000051677">
    <property type="component" value="Unassembled WGS sequence"/>
</dbReference>
<dbReference type="EMBL" id="LKTM01000310">
    <property type="protein sequence ID" value="KQH77591.1"/>
    <property type="molecule type" value="Genomic_DNA"/>
</dbReference>
<organism evidence="1 2">
    <name type="scientific">Mycobacterium gordonae</name>
    <dbReference type="NCBI Taxonomy" id="1778"/>
    <lineage>
        <taxon>Bacteria</taxon>
        <taxon>Bacillati</taxon>
        <taxon>Actinomycetota</taxon>
        <taxon>Actinomycetes</taxon>
        <taxon>Mycobacteriales</taxon>
        <taxon>Mycobacteriaceae</taxon>
        <taxon>Mycobacterium</taxon>
    </lineage>
</organism>
<reference evidence="1 2" key="1">
    <citation type="submission" date="2015-10" db="EMBL/GenBank/DDBJ databases">
        <title>Mycobacterium gordonae draft genome assembly.</title>
        <authorList>
            <person name="Ustinova V."/>
            <person name="Smirnova T."/>
            <person name="Blagodatskikh K."/>
            <person name="Varlamov D."/>
            <person name="Larionova E."/>
            <person name="Chernousova L."/>
        </authorList>
    </citation>
    <scope>NUCLEOTIDE SEQUENCE [LARGE SCALE GENOMIC DNA]</scope>
    <source>
        <strain evidence="1 2">CTRI 14-8773</strain>
    </source>
</reference>
<proteinExistence type="predicted"/>
<protein>
    <submittedName>
        <fullName evidence="1">Uncharacterized protein</fullName>
    </submittedName>
</protein>
<evidence type="ECO:0000313" key="2">
    <source>
        <dbReference type="Proteomes" id="UP000051677"/>
    </source>
</evidence>
<sequence length="200" mass="21070">MTTPHVIGGSDAISWAIAASFRSVVHNVGESIPSKSESVVIVVGVDPVVEPVHLNAVSETDWQRFTEKPMREVLSALQRAFSSMREEGGRIVLVLPSIGMAGAPYLVPCATAFEGIRAMAKSAARQWASANVIVNLIVAPLELFTPALSPSAAHVTTAAVQDDDKIIASITETARFLLKPEVKGVVGETVVVDGGAMMLP</sequence>
<evidence type="ECO:0000313" key="1">
    <source>
        <dbReference type="EMBL" id="KQH77591.1"/>
    </source>
</evidence>
<dbReference type="SUPFAM" id="SSF51735">
    <property type="entry name" value="NAD(P)-binding Rossmann-fold domains"/>
    <property type="match status" value="1"/>
</dbReference>
<name>A0A0Q2MCW8_MYCGO</name>
<dbReference type="InterPro" id="IPR036291">
    <property type="entry name" value="NAD(P)-bd_dom_sf"/>
</dbReference>
<dbReference type="InterPro" id="IPR002347">
    <property type="entry name" value="SDR_fam"/>
</dbReference>
<dbReference type="Pfam" id="PF13561">
    <property type="entry name" value="adh_short_C2"/>
    <property type="match status" value="1"/>
</dbReference>
<dbReference type="AlphaFoldDB" id="A0A0Q2MCW8"/>
<dbReference type="OrthoDB" id="4618916at2"/>
<gene>
    <name evidence="1" type="ORF">AO501_33420</name>
</gene>
<accession>A0A0Q2MCW8</accession>
<dbReference type="RefSeq" id="WP_055579509.1">
    <property type="nucleotide sequence ID" value="NZ_LKTM01000310.1"/>
</dbReference>